<dbReference type="Proteomes" id="UP000243686">
    <property type="component" value="Unassembled WGS sequence"/>
</dbReference>
<gene>
    <name evidence="2" type="ORF">X801_07167</name>
</gene>
<dbReference type="EMBL" id="KV896082">
    <property type="protein sequence ID" value="OON17003.1"/>
    <property type="molecule type" value="Genomic_DNA"/>
</dbReference>
<organism evidence="2 3">
    <name type="scientific">Opisthorchis viverrini</name>
    <name type="common">Southeast Asian liver fluke</name>
    <dbReference type="NCBI Taxonomy" id="6198"/>
    <lineage>
        <taxon>Eukaryota</taxon>
        <taxon>Metazoa</taxon>
        <taxon>Spiralia</taxon>
        <taxon>Lophotrochozoa</taxon>
        <taxon>Platyhelminthes</taxon>
        <taxon>Trematoda</taxon>
        <taxon>Digenea</taxon>
        <taxon>Opisthorchiida</taxon>
        <taxon>Opisthorchiata</taxon>
        <taxon>Opisthorchiidae</taxon>
        <taxon>Opisthorchis</taxon>
    </lineage>
</organism>
<evidence type="ECO:0000313" key="2">
    <source>
        <dbReference type="EMBL" id="OON17003.1"/>
    </source>
</evidence>
<feature type="region of interest" description="Disordered" evidence="1">
    <location>
        <begin position="20"/>
        <end position="43"/>
    </location>
</feature>
<accession>A0A1S8WRU9</accession>
<feature type="non-terminal residue" evidence="2">
    <location>
        <position position="385"/>
    </location>
</feature>
<name>A0A1S8WRU9_OPIVI</name>
<protein>
    <submittedName>
        <fullName evidence="2">Uncharacterized protein</fullName>
    </submittedName>
</protein>
<evidence type="ECO:0000313" key="3">
    <source>
        <dbReference type="Proteomes" id="UP000243686"/>
    </source>
</evidence>
<keyword evidence="3" id="KW-1185">Reference proteome</keyword>
<dbReference type="AlphaFoldDB" id="A0A1S8WRU9"/>
<evidence type="ECO:0000256" key="1">
    <source>
        <dbReference type="SAM" id="MobiDB-lite"/>
    </source>
</evidence>
<reference evidence="2 3" key="1">
    <citation type="submission" date="2015-03" db="EMBL/GenBank/DDBJ databases">
        <title>Draft genome of the nematode, Opisthorchis viverrini.</title>
        <authorList>
            <person name="Mitreva M."/>
        </authorList>
    </citation>
    <scope>NUCLEOTIDE SEQUENCE [LARGE SCALE GENOMIC DNA]</scope>
    <source>
        <strain evidence="2">Khon Kaen</strain>
    </source>
</reference>
<sequence>MLSPKVSQQKTKFIGLRLRNGSLRGGPQFPENPSEQKPAPRTPYNNRFPSGTIFILNPFESNPVHLGLSKYSTASNYTSSLLLCRKITNWSVQSFHECVDELFRHLLQLLSHILSKFTCGFAALEEIHMHLLNHGITANLVAVVVDCSVRLLDAQQQVDRLPQTPVRHVQLLDAVLLTTNFHVSFGFVRTRLRQSRSVLTGVPEVMGDVDVVTVPRLPPDENDPNRPVIDWTNLSSSTSIDEGLLEPVDLVPRCLPDLGTRICFRYRTADPGLAAFVWPKSGIRMEDDCNPLSPAPGDFCSLALLTCTVSVLERILLNWRFHLASDSGVSPHVFAPLIGWIRRLVRKRPLPWLPGHSGRTMTSLPYALIAMESCTLGKAVLVLSQ</sequence>
<proteinExistence type="predicted"/>